<feature type="transmembrane region" description="Helical" evidence="1">
    <location>
        <begin position="221"/>
        <end position="246"/>
    </location>
</feature>
<feature type="transmembrane region" description="Helical" evidence="1">
    <location>
        <begin position="112"/>
        <end position="133"/>
    </location>
</feature>
<feature type="transmembrane region" description="Helical" evidence="1">
    <location>
        <begin position="140"/>
        <end position="161"/>
    </location>
</feature>
<evidence type="ECO:0000259" key="2">
    <source>
        <dbReference type="SMART" id="SM00014"/>
    </source>
</evidence>
<evidence type="ECO:0000313" key="4">
    <source>
        <dbReference type="Proteomes" id="UP001147700"/>
    </source>
</evidence>
<dbReference type="InterPro" id="IPR036938">
    <property type="entry name" value="PAP2/HPO_sf"/>
</dbReference>
<dbReference type="RefSeq" id="WP_202952243.1">
    <property type="nucleotide sequence ID" value="NZ_JAPCID010000005.1"/>
</dbReference>
<feature type="domain" description="Phosphatidic acid phosphatase type 2/haloperoxidase" evidence="2">
    <location>
        <begin position="78"/>
        <end position="182"/>
    </location>
</feature>
<evidence type="ECO:0000313" key="3">
    <source>
        <dbReference type="EMBL" id="MDA0136638.1"/>
    </source>
</evidence>
<feature type="transmembrane region" description="Helical" evidence="1">
    <location>
        <begin position="197"/>
        <end position="215"/>
    </location>
</feature>
<name>A0ABT4RDM3_9ACTN</name>
<dbReference type="EMBL" id="JAPCID010000005">
    <property type="protein sequence ID" value="MDA0136638.1"/>
    <property type="molecule type" value="Genomic_DNA"/>
</dbReference>
<accession>A0ABT4RDM3</accession>
<feature type="transmembrane region" description="Helical" evidence="1">
    <location>
        <begin position="80"/>
        <end position="100"/>
    </location>
</feature>
<organism evidence="3 4">
    <name type="scientific">Solirubrobacter deserti</name>
    <dbReference type="NCBI Taxonomy" id="2282478"/>
    <lineage>
        <taxon>Bacteria</taxon>
        <taxon>Bacillati</taxon>
        <taxon>Actinomycetota</taxon>
        <taxon>Thermoleophilia</taxon>
        <taxon>Solirubrobacterales</taxon>
        <taxon>Solirubrobacteraceae</taxon>
        <taxon>Solirubrobacter</taxon>
    </lineage>
</organism>
<keyword evidence="1" id="KW-0812">Transmembrane</keyword>
<protein>
    <submittedName>
        <fullName evidence="3">Phosphatase PAP2 family protein</fullName>
    </submittedName>
</protein>
<reference evidence="3" key="1">
    <citation type="submission" date="2022-10" db="EMBL/GenBank/DDBJ databases">
        <title>The WGS of Solirubrobacter sp. CPCC 204708.</title>
        <authorList>
            <person name="Jiang Z."/>
        </authorList>
    </citation>
    <scope>NUCLEOTIDE SEQUENCE</scope>
    <source>
        <strain evidence="3">CPCC 204708</strain>
    </source>
</reference>
<feature type="transmembrane region" description="Helical" evidence="1">
    <location>
        <begin position="50"/>
        <end position="73"/>
    </location>
</feature>
<keyword evidence="1" id="KW-0472">Membrane</keyword>
<gene>
    <name evidence="3" type="ORF">OJ962_03955</name>
</gene>
<evidence type="ECO:0000256" key="1">
    <source>
        <dbReference type="SAM" id="Phobius"/>
    </source>
</evidence>
<keyword evidence="4" id="KW-1185">Reference proteome</keyword>
<dbReference type="Pfam" id="PF01569">
    <property type="entry name" value="PAP2"/>
    <property type="match status" value="1"/>
</dbReference>
<proteinExistence type="predicted"/>
<dbReference type="InterPro" id="IPR000326">
    <property type="entry name" value="PAP2/HPO"/>
</dbReference>
<dbReference type="SMART" id="SM00014">
    <property type="entry name" value="acidPPc"/>
    <property type="match status" value="1"/>
</dbReference>
<sequence>MRRPLLLLALAAVVYLGAAYVPQLRAADAHALYGFIGLTTLPGAGRTLELISLFDPAPFAALTLLIVALGVLFGRVRAGLLGAGMMVAAEVSAQVLKPLLAVQRDVPFLEPAAWPSGHTTAVMGFALALAIVAPPRLRPYAVAAGALLTVLTVNALLMAGSHYPSDVLGGLLLASAWASGAVLLLGEEERVTVRGPLLASGALFALFALAVLPRVDAAVDYAIANTTFALGALTIAAAALVLSGSVPAPTGARRRLPPDSPRG</sequence>
<comment type="caution">
    <text evidence="3">The sequence shown here is derived from an EMBL/GenBank/DDBJ whole genome shotgun (WGS) entry which is preliminary data.</text>
</comment>
<keyword evidence="1" id="KW-1133">Transmembrane helix</keyword>
<feature type="transmembrane region" description="Helical" evidence="1">
    <location>
        <begin position="167"/>
        <end position="185"/>
    </location>
</feature>
<dbReference type="SUPFAM" id="SSF48317">
    <property type="entry name" value="Acid phosphatase/Vanadium-dependent haloperoxidase"/>
    <property type="match status" value="1"/>
</dbReference>
<dbReference type="Proteomes" id="UP001147700">
    <property type="component" value="Unassembled WGS sequence"/>
</dbReference>
<dbReference type="Gene3D" id="1.20.144.10">
    <property type="entry name" value="Phosphatidic acid phosphatase type 2/haloperoxidase"/>
    <property type="match status" value="1"/>
</dbReference>